<evidence type="ECO:0000313" key="2">
    <source>
        <dbReference type="Proteomes" id="UP000620559"/>
    </source>
</evidence>
<accession>A0A8J7F877</accession>
<proteinExistence type="predicted"/>
<sequence>MAQYKHDRFFKFYIQSLYKTKGETLQNIQVRNDEDLEIDLMFIVEREKSGWLCENLGLFDLLMQEHPTLVIEHYSSYLEETDINKSITRKNLYWDRKYKELLENAKTKSELTSRERLSKEAKKQIENQNPFTWILTVNCSEKLLILCNAQPAEELGVGVYRLSPILRMGIVIIEQLVDSPETIWLKMLGNKETAQMAFESIKQLSPDRREKNDIISACIKYCVYLKDIPTDSLTSEEEDFMKTMEEIDAWYEAEINKARLEGEFLGKLKGKIESASTIIRAKFSASSLTPQIISQLKQLNEQQLDDFIVLMFNWQQLREMEEWLSMNLPH</sequence>
<evidence type="ECO:0000313" key="1">
    <source>
        <dbReference type="EMBL" id="MBE9213909.1"/>
    </source>
</evidence>
<comment type="caution">
    <text evidence="1">The sequence shown here is derived from an EMBL/GenBank/DDBJ whole genome shotgun (WGS) entry which is preliminary data.</text>
</comment>
<protein>
    <recommendedName>
        <fullName evidence="3">DUF4351 domain-containing protein</fullName>
    </recommendedName>
</protein>
<gene>
    <name evidence="1" type="ORF">IQ247_14750</name>
</gene>
<dbReference type="Proteomes" id="UP000620559">
    <property type="component" value="Unassembled WGS sequence"/>
</dbReference>
<keyword evidence="2" id="KW-1185">Reference proteome</keyword>
<name>A0A8J7F877_9CYAN</name>
<dbReference type="RefSeq" id="WP_193921209.1">
    <property type="nucleotide sequence ID" value="NZ_JADEWL010000045.1"/>
</dbReference>
<dbReference type="AlphaFoldDB" id="A0A8J7F877"/>
<reference evidence="1" key="1">
    <citation type="submission" date="2020-10" db="EMBL/GenBank/DDBJ databases">
        <authorList>
            <person name="Castelo-Branco R."/>
            <person name="Eusebio N."/>
            <person name="Adriana R."/>
            <person name="Vieira A."/>
            <person name="Brugerolle De Fraissinette N."/>
            <person name="Rezende De Castro R."/>
            <person name="Schneider M.P."/>
            <person name="Vasconcelos V."/>
            <person name="Leao P.N."/>
        </authorList>
    </citation>
    <scope>NUCLEOTIDE SEQUENCE</scope>
    <source>
        <strain evidence="1">LEGE 06105</strain>
    </source>
</reference>
<dbReference type="EMBL" id="JADEWL010000045">
    <property type="protein sequence ID" value="MBE9213909.1"/>
    <property type="molecule type" value="Genomic_DNA"/>
</dbReference>
<evidence type="ECO:0008006" key="3">
    <source>
        <dbReference type="Google" id="ProtNLM"/>
    </source>
</evidence>
<organism evidence="1 2">
    <name type="scientific">Plectonema cf. radiosum LEGE 06105</name>
    <dbReference type="NCBI Taxonomy" id="945769"/>
    <lineage>
        <taxon>Bacteria</taxon>
        <taxon>Bacillati</taxon>
        <taxon>Cyanobacteriota</taxon>
        <taxon>Cyanophyceae</taxon>
        <taxon>Oscillatoriophycideae</taxon>
        <taxon>Oscillatoriales</taxon>
        <taxon>Microcoleaceae</taxon>
        <taxon>Plectonema</taxon>
    </lineage>
</organism>